<sequence>MTHSPFLDLPGAIAGVAPDAGVPAHYGAPMPEQRKLDRGRAVVDGSHLGVVRIAGEDRISWIDSLTSQRLVAGADGATSAETLLLNQQGRIEYALDIIDDGTAAYLIVEPDAAEPVAAWFHKMRFRMRVEVTDVSDEFFAVTTIAPSFDDQGLDVGAVAPNGVPLIWTDPWATGAPGGANYAAVAPDSHPGRTFRRRIHLLDAAGRAALVARVRAGELDVAGALALEALRVAAWRPRAATEFDDRILPHELDLLRSSVHLSKGCYRGQETVAKVHNLGHPPRRLTLLDLDGIDGRLPGSGALVRLAEDAAGKPVGRVTSSVRHYDEGPIALALLKRNVATDAALVVDLEVAEAVEGAAADESTAGAPEQLDAHQTVIVRPDAGHSVDIPRFRR</sequence>
<dbReference type="GO" id="GO:0016226">
    <property type="term" value="P:iron-sulfur cluster assembly"/>
    <property type="evidence" value="ECO:0007669"/>
    <property type="project" value="TreeGrafter"/>
</dbReference>
<dbReference type="InterPro" id="IPR017703">
    <property type="entry name" value="YgfZ/GCV_T_CS"/>
</dbReference>
<gene>
    <name evidence="2" type="ORF">EG850_04185</name>
</gene>
<protein>
    <submittedName>
        <fullName evidence="2">Folate-binding protein</fullName>
    </submittedName>
</protein>
<dbReference type="AlphaFoldDB" id="A0A3P3VZ26"/>
<comment type="caution">
    <text evidence="2">The sequence shown here is derived from an EMBL/GenBank/DDBJ whole genome shotgun (WGS) entry which is preliminary data.</text>
</comment>
<dbReference type="PANTHER" id="PTHR22602:SF0">
    <property type="entry name" value="TRANSFERASE CAF17, MITOCHONDRIAL-RELATED"/>
    <property type="match status" value="1"/>
</dbReference>
<proteinExistence type="predicted"/>
<dbReference type="PIRSF" id="PIRSF006487">
    <property type="entry name" value="GcvT"/>
    <property type="match status" value="1"/>
</dbReference>
<dbReference type="Gene3D" id="3.30.1360.120">
    <property type="entry name" value="Probable tRNA modification gtpase trme, domain 1"/>
    <property type="match status" value="1"/>
</dbReference>
<dbReference type="RefSeq" id="WP_124970419.1">
    <property type="nucleotide sequence ID" value="NZ_RQVS01000004.1"/>
</dbReference>
<dbReference type="InterPro" id="IPR027266">
    <property type="entry name" value="TrmE/GcvT-like"/>
</dbReference>
<dbReference type="PANTHER" id="PTHR22602">
    <property type="entry name" value="TRANSFERASE CAF17, MITOCHONDRIAL-RELATED"/>
    <property type="match status" value="1"/>
</dbReference>
<dbReference type="OrthoDB" id="9796287at2"/>
<dbReference type="EMBL" id="RQVS01000004">
    <property type="protein sequence ID" value="RRJ87507.1"/>
    <property type="molecule type" value="Genomic_DNA"/>
</dbReference>
<evidence type="ECO:0000313" key="3">
    <source>
        <dbReference type="Proteomes" id="UP000274391"/>
    </source>
</evidence>
<dbReference type="Proteomes" id="UP000274391">
    <property type="component" value="Unassembled WGS sequence"/>
</dbReference>
<dbReference type="InterPro" id="IPR045179">
    <property type="entry name" value="YgfZ/GcvT"/>
</dbReference>
<accession>A0A3P3VZ26</accession>
<keyword evidence="1" id="KW-0809">Transit peptide</keyword>
<organism evidence="2 3">
    <name type="scientific">Gulosibacter macacae</name>
    <dbReference type="NCBI Taxonomy" id="2488791"/>
    <lineage>
        <taxon>Bacteria</taxon>
        <taxon>Bacillati</taxon>
        <taxon>Actinomycetota</taxon>
        <taxon>Actinomycetes</taxon>
        <taxon>Micrococcales</taxon>
        <taxon>Microbacteriaceae</taxon>
        <taxon>Gulosibacter</taxon>
    </lineage>
</organism>
<reference evidence="2 3" key="1">
    <citation type="submission" date="2018-11" db="EMBL/GenBank/DDBJ databases">
        <title>YIM 102482-1 draft genome.</title>
        <authorList>
            <person name="Li G."/>
            <person name="Jiang Y."/>
        </authorList>
    </citation>
    <scope>NUCLEOTIDE SEQUENCE [LARGE SCALE GENOMIC DNA]</scope>
    <source>
        <strain evidence="2 3">YIM 102482-1</strain>
    </source>
</reference>
<evidence type="ECO:0000256" key="1">
    <source>
        <dbReference type="ARBA" id="ARBA00022946"/>
    </source>
</evidence>
<dbReference type="NCBIfam" id="TIGR03317">
    <property type="entry name" value="ygfZ_signature"/>
    <property type="match status" value="1"/>
</dbReference>
<dbReference type="SUPFAM" id="SSF103025">
    <property type="entry name" value="Folate-binding domain"/>
    <property type="match status" value="1"/>
</dbReference>
<evidence type="ECO:0000313" key="2">
    <source>
        <dbReference type="EMBL" id="RRJ87507.1"/>
    </source>
</evidence>
<name>A0A3P3VZ26_9MICO</name>
<keyword evidence="3" id="KW-1185">Reference proteome</keyword>